<dbReference type="KEGG" id="rba:RB5929"/>
<dbReference type="STRING" id="243090.RB5929"/>
<dbReference type="AlphaFoldDB" id="Q7UR28"/>
<dbReference type="EMBL" id="BX294143">
    <property type="protein sequence ID" value="CAD74514.1"/>
    <property type="molecule type" value="Genomic_DNA"/>
</dbReference>
<accession>Q7UR28</accession>
<dbReference type="EnsemblBacteria" id="CAD74514">
    <property type="protein sequence ID" value="CAD74514"/>
    <property type="gene ID" value="RB5929"/>
</dbReference>
<evidence type="ECO:0000313" key="2">
    <source>
        <dbReference type="EMBL" id="CAD74514.1"/>
    </source>
</evidence>
<dbReference type="HOGENOM" id="CLU_2685373_0_0_0"/>
<evidence type="ECO:0000313" key="3">
    <source>
        <dbReference type="Proteomes" id="UP000001025"/>
    </source>
</evidence>
<proteinExistence type="predicted"/>
<keyword evidence="3" id="KW-1185">Reference proteome</keyword>
<dbReference type="Proteomes" id="UP000001025">
    <property type="component" value="Chromosome"/>
</dbReference>
<organism evidence="2 3">
    <name type="scientific">Rhodopirellula baltica (strain DSM 10527 / NCIMB 13988 / SH1)</name>
    <dbReference type="NCBI Taxonomy" id="243090"/>
    <lineage>
        <taxon>Bacteria</taxon>
        <taxon>Pseudomonadati</taxon>
        <taxon>Planctomycetota</taxon>
        <taxon>Planctomycetia</taxon>
        <taxon>Pirellulales</taxon>
        <taxon>Pirellulaceae</taxon>
        <taxon>Rhodopirellula</taxon>
    </lineage>
</organism>
<reference evidence="2 3" key="1">
    <citation type="journal article" date="2003" name="Proc. Natl. Acad. Sci. U.S.A.">
        <title>Complete genome sequence of the marine planctomycete Pirellula sp. strain 1.</title>
        <authorList>
            <person name="Gloeckner F.O."/>
            <person name="Kube M."/>
            <person name="Bauer M."/>
            <person name="Teeling H."/>
            <person name="Lombardot T."/>
            <person name="Ludwig W."/>
            <person name="Gade D."/>
            <person name="Beck A."/>
            <person name="Borzym K."/>
            <person name="Heitmann K."/>
            <person name="Rabus R."/>
            <person name="Schlesner H."/>
            <person name="Amann R."/>
            <person name="Reinhardt R."/>
        </authorList>
    </citation>
    <scope>NUCLEOTIDE SEQUENCE [LARGE SCALE GENOMIC DNA]</scope>
    <source>
        <strain evidence="3">DSM 10527 / NCIMB 13988 / SH1</strain>
    </source>
</reference>
<feature type="region of interest" description="Disordered" evidence="1">
    <location>
        <begin position="1"/>
        <end position="26"/>
    </location>
</feature>
<feature type="compositionally biased region" description="Basic and acidic residues" evidence="1">
    <location>
        <begin position="8"/>
        <end position="21"/>
    </location>
</feature>
<evidence type="ECO:0000256" key="1">
    <source>
        <dbReference type="SAM" id="MobiDB-lite"/>
    </source>
</evidence>
<dbReference type="InParanoid" id="Q7UR28"/>
<name>Q7UR28_RHOBA</name>
<protein>
    <submittedName>
        <fullName evidence="2">Uncharacterized protein</fullName>
    </submittedName>
</protein>
<sequence>MALHSIRLHGESRAKPKKGWDQARPGRSRLVKGGIQHSWTVVEVFVNTLVSSSLNHLATETLPRTIRTLKTFAS</sequence>
<dbReference type="PATRIC" id="fig|243090.15.peg.2853"/>
<gene>
    <name evidence="2" type="ordered locus">RB5929</name>
</gene>